<evidence type="ECO:0000256" key="1">
    <source>
        <dbReference type="SAM" id="Phobius"/>
    </source>
</evidence>
<keyword evidence="1" id="KW-0812">Transmembrane</keyword>
<dbReference type="Proteomes" id="UP000250299">
    <property type="component" value="Chromosome"/>
</dbReference>
<protein>
    <submittedName>
        <fullName evidence="2">Uncharacterized protein</fullName>
    </submittedName>
</protein>
<feature type="transmembrane region" description="Helical" evidence="1">
    <location>
        <begin position="41"/>
        <end position="59"/>
    </location>
</feature>
<evidence type="ECO:0000313" key="2">
    <source>
        <dbReference type="EMBL" id="AWY44128.1"/>
    </source>
</evidence>
<name>A0A2Z4RV16_PSEPU</name>
<accession>A0A2Z4RV16</accession>
<proteinExistence type="predicted"/>
<sequence>MQLVGGIAFVVAFPGFFLRHGIVNAEDIKNFPLSLKWKLVALQWGFMVVFISMGVLVSIGI</sequence>
<dbReference type="AlphaFoldDB" id="A0A2Z4RV16"/>
<evidence type="ECO:0000313" key="3">
    <source>
        <dbReference type="Proteomes" id="UP000250299"/>
    </source>
</evidence>
<dbReference type="EMBL" id="CP029693">
    <property type="protein sequence ID" value="AWY44128.1"/>
    <property type="molecule type" value="Genomic_DNA"/>
</dbReference>
<dbReference type="OrthoDB" id="6900259at2"/>
<keyword evidence="1" id="KW-1133">Transmembrane helix</keyword>
<organism evidence="2 3">
    <name type="scientific">Pseudomonas putida</name>
    <name type="common">Arthrobacter siderocapsulatus</name>
    <dbReference type="NCBI Taxonomy" id="303"/>
    <lineage>
        <taxon>Bacteria</taxon>
        <taxon>Pseudomonadati</taxon>
        <taxon>Pseudomonadota</taxon>
        <taxon>Gammaproteobacteria</taxon>
        <taxon>Pseudomonadales</taxon>
        <taxon>Pseudomonadaceae</taxon>
        <taxon>Pseudomonas</taxon>
    </lineage>
</organism>
<gene>
    <name evidence="2" type="ORF">DKY63_31150</name>
</gene>
<keyword evidence="1" id="KW-0472">Membrane</keyword>
<reference evidence="2 3" key="1">
    <citation type="submission" date="2018-05" db="EMBL/GenBank/DDBJ databases">
        <title>Whole genome sequence of Pseudomonas putida JBC17.</title>
        <authorList>
            <person name="Lee Y.H."/>
            <person name="David K."/>
        </authorList>
    </citation>
    <scope>NUCLEOTIDE SEQUENCE [LARGE SCALE GENOMIC DNA]</scope>
    <source>
        <strain evidence="2 3">JBC17</strain>
    </source>
</reference>